<evidence type="ECO:0000313" key="2">
    <source>
        <dbReference type="EMBL" id="HAE94425.1"/>
    </source>
</evidence>
<evidence type="ECO:0000313" key="3">
    <source>
        <dbReference type="EMBL" id="HBQ47330.1"/>
    </source>
</evidence>
<dbReference type="Proteomes" id="UP000259173">
    <property type="component" value="Unassembled WGS sequence"/>
</dbReference>
<accession>A0A356W181</accession>
<reference evidence="4 5" key="1">
    <citation type="journal article" date="2018" name="Nat. Biotechnol.">
        <title>A standardized bacterial taxonomy based on genome phylogeny substantially revises the tree of life.</title>
        <authorList>
            <person name="Parks D.H."/>
            <person name="Chuvochina M."/>
            <person name="Waite D.W."/>
            <person name="Rinke C."/>
            <person name="Skarshewski A."/>
            <person name="Chaumeil P.A."/>
            <person name="Hugenholtz P."/>
        </authorList>
    </citation>
    <scope>NUCLEOTIDE SEQUENCE [LARGE SCALE GENOMIC DNA]</scope>
    <source>
        <strain evidence="3">UBA10378</strain>
        <strain evidence="2">UBA8557</strain>
    </source>
</reference>
<dbReference type="EMBL" id="DOGS01000011">
    <property type="protein sequence ID" value="HBQ47330.1"/>
    <property type="molecule type" value="Genomic_DNA"/>
</dbReference>
<dbReference type="GO" id="GO:0016787">
    <property type="term" value="F:hydrolase activity"/>
    <property type="evidence" value="ECO:0007669"/>
    <property type="project" value="UniProtKB-KW"/>
</dbReference>
<evidence type="ECO:0000313" key="5">
    <source>
        <dbReference type="Proteomes" id="UP000263957"/>
    </source>
</evidence>
<feature type="region of interest" description="Disordered" evidence="1">
    <location>
        <begin position="1"/>
        <end position="26"/>
    </location>
</feature>
<dbReference type="AlphaFoldDB" id="A0A356W181"/>
<name>A0A356W181_9PROT</name>
<dbReference type="Proteomes" id="UP000263957">
    <property type="component" value="Unassembled WGS sequence"/>
</dbReference>
<sequence length="26" mass="2760">MAELIIPGPQGRIEARYTEPPVPGAP</sequence>
<dbReference type="EMBL" id="DMBR01000233">
    <property type="protein sequence ID" value="HAE94425.1"/>
    <property type="molecule type" value="Genomic_DNA"/>
</dbReference>
<keyword evidence="3" id="KW-0378">Hydrolase</keyword>
<evidence type="ECO:0000256" key="1">
    <source>
        <dbReference type="SAM" id="MobiDB-lite"/>
    </source>
</evidence>
<evidence type="ECO:0000313" key="4">
    <source>
        <dbReference type="Proteomes" id="UP000259173"/>
    </source>
</evidence>
<feature type="non-terminal residue" evidence="3">
    <location>
        <position position="26"/>
    </location>
</feature>
<proteinExistence type="predicted"/>
<gene>
    <name evidence="2" type="ORF">DCG65_07685</name>
    <name evidence="3" type="ORF">DD728_00340</name>
</gene>
<organism evidence="3 5">
    <name type="scientific">Hyphomonas atlantica</name>
    <dbReference type="NCBI Taxonomy" id="1280948"/>
    <lineage>
        <taxon>Bacteria</taxon>
        <taxon>Pseudomonadati</taxon>
        <taxon>Pseudomonadota</taxon>
        <taxon>Alphaproteobacteria</taxon>
        <taxon>Hyphomonadales</taxon>
        <taxon>Hyphomonadaceae</taxon>
        <taxon>Hyphomonas</taxon>
    </lineage>
</organism>
<comment type="caution">
    <text evidence="3">The sequence shown here is derived from an EMBL/GenBank/DDBJ whole genome shotgun (WGS) entry which is preliminary data.</text>
</comment>
<protein>
    <submittedName>
        <fullName evidence="3">Alpha/beta hydrolase</fullName>
    </submittedName>
</protein>